<feature type="transmembrane region" description="Helical" evidence="9">
    <location>
        <begin position="169"/>
        <end position="190"/>
    </location>
</feature>
<evidence type="ECO:0000256" key="4">
    <source>
        <dbReference type="ARBA" id="ARBA00022692"/>
    </source>
</evidence>
<keyword evidence="4 9" id="KW-0812">Transmembrane</keyword>
<organism evidence="10 11">
    <name type="scientific">Duganella aquatilis</name>
    <dbReference type="NCBI Taxonomy" id="2666082"/>
    <lineage>
        <taxon>Bacteria</taxon>
        <taxon>Pseudomonadati</taxon>
        <taxon>Pseudomonadota</taxon>
        <taxon>Betaproteobacteria</taxon>
        <taxon>Burkholderiales</taxon>
        <taxon>Oxalobacteraceae</taxon>
        <taxon>Telluria group</taxon>
        <taxon>Duganella</taxon>
    </lineage>
</organism>
<keyword evidence="3" id="KW-1003">Cell membrane</keyword>
<comment type="subcellular location">
    <subcellularLocation>
        <location evidence="1">Cell membrane</location>
        <topology evidence="1">Multi-pass membrane protein</topology>
    </subcellularLocation>
</comment>
<evidence type="ECO:0000256" key="5">
    <source>
        <dbReference type="ARBA" id="ARBA00022847"/>
    </source>
</evidence>
<reference evidence="10 11" key="1">
    <citation type="submission" date="2019-11" db="EMBL/GenBank/DDBJ databases">
        <title>Novel species isolated from a subtropical stream in China.</title>
        <authorList>
            <person name="Lu H."/>
        </authorList>
    </citation>
    <scope>NUCLEOTIDE SEQUENCE [LARGE SCALE GENOMIC DNA]</scope>
    <source>
        <strain evidence="10 11">FT26W</strain>
    </source>
</reference>
<evidence type="ECO:0000256" key="2">
    <source>
        <dbReference type="ARBA" id="ARBA00022448"/>
    </source>
</evidence>
<evidence type="ECO:0000313" key="10">
    <source>
        <dbReference type="EMBL" id="MRW85361.1"/>
    </source>
</evidence>
<dbReference type="InterPro" id="IPR036458">
    <property type="entry name" value="Na:dicarbo_symporter_sf"/>
</dbReference>
<feature type="transmembrane region" description="Helical" evidence="9">
    <location>
        <begin position="27"/>
        <end position="46"/>
    </location>
</feature>
<keyword evidence="7 9" id="KW-0472">Membrane</keyword>
<dbReference type="PRINTS" id="PR00173">
    <property type="entry name" value="EDTRNSPORT"/>
</dbReference>
<feature type="transmembrane region" description="Helical" evidence="9">
    <location>
        <begin position="325"/>
        <end position="345"/>
    </location>
</feature>
<evidence type="ECO:0000256" key="6">
    <source>
        <dbReference type="ARBA" id="ARBA00022989"/>
    </source>
</evidence>
<dbReference type="Pfam" id="PF00375">
    <property type="entry name" value="SDF"/>
    <property type="match status" value="1"/>
</dbReference>
<evidence type="ECO:0000256" key="9">
    <source>
        <dbReference type="SAM" id="Phobius"/>
    </source>
</evidence>
<evidence type="ECO:0000256" key="3">
    <source>
        <dbReference type="ARBA" id="ARBA00022475"/>
    </source>
</evidence>
<dbReference type="GO" id="GO:0015366">
    <property type="term" value="F:malate:proton symporter activity"/>
    <property type="evidence" value="ECO:0007669"/>
    <property type="project" value="TreeGrafter"/>
</dbReference>
<feature type="transmembrane region" description="Helical" evidence="9">
    <location>
        <begin position="91"/>
        <end position="114"/>
    </location>
</feature>
<feature type="transmembrane region" description="Helical" evidence="9">
    <location>
        <begin position="211"/>
        <end position="232"/>
    </location>
</feature>
<dbReference type="EMBL" id="WKJL01000010">
    <property type="protein sequence ID" value="MRW85361.1"/>
    <property type="molecule type" value="Genomic_DNA"/>
</dbReference>
<evidence type="ECO:0000256" key="8">
    <source>
        <dbReference type="ARBA" id="ARBA00053346"/>
    </source>
</evidence>
<dbReference type="PANTHER" id="PTHR42865:SF1">
    <property type="entry name" value="AEROBIC C4-DICARBOXYLATE TRANSPORT PROTEIN"/>
    <property type="match status" value="1"/>
</dbReference>
<dbReference type="GO" id="GO:0015138">
    <property type="term" value="F:fumarate transmembrane transporter activity"/>
    <property type="evidence" value="ECO:0007669"/>
    <property type="project" value="TreeGrafter"/>
</dbReference>
<dbReference type="PANTHER" id="PTHR42865">
    <property type="entry name" value="PROTON/GLUTAMATE-ASPARTATE SYMPORTER"/>
    <property type="match status" value="1"/>
</dbReference>
<dbReference type="Gene3D" id="1.10.3860.10">
    <property type="entry name" value="Sodium:dicarboxylate symporter"/>
    <property type="match status" value="1"/>
</dbReference>
<gene>
    <name evidence="10" type="primary">dctA</name>
    <name evidence="10" type="ORF">GJ698_14845</name>
</gene>
<dbReference type="Proteomes" id="UP000439986">
    <property type="component" value="Unassembled WGS sequence"/>
</dbReference>
<comment type="function">
    <text evidence="8">Responsible for the transport of dicarboxylates such as succinate, fumarate, and malate from the periplasm across the membrane.</text>
</comment>
<accession>A0A844D348</accession>
<comment type="caution">
    <text evidence="10">The sequence shown here is derived from an EMBL/GenBank/DDBJ whole genome shotgun (WGS) entry which is preliminary data.</text>
</comment>
<dbReference type="NCBIfam" id="NF002461">
    <property type="entry name" value="PRK01663.1"/>
    <property type="match status" value="1"/>
</dbReference>
<evidence type="ECO:0000313" key="11">
    <source>
        <dbReference type="Proteomes" id="UP000439986"/>
    </source>
</evidence>
<dbReference type="GO" id="GO:0070778">
    <property type="term" value="P:L-aspartate transmembrane transport"/>
    <property type="evidence" value="ECO:0007669"/>
    <property type="project" value="TreeGrafter"/>
</dbReference>
<feature type="transmembrane region" description="Helical" evidence="9">
    <location>
        <begin position="238"/>
        <end position="261"/>
    </location>
</feature>
<name>A0A844D348_9BURK</name>
<dbReference type="InterPro" id="IPR001991">
    <property type="entry name" value="Na-dicarboxylate_symporter"/>
</dbReference>
<feature type="transmembrane region" description="Helical" evidence="9">
    <location>
        <begin position="58"/>
        <end position="79"/>
    </location>
</feature>
<dbReference type="FunFam" id="1.10.3860.10:FF:000001">
    <property type="entry name" value="C4-dicarboxylate transport protein"/>
    <property type="match status" value="1"/>
</dbReference>
<proteinExistence type="predicted"/>
<keyword evidence="6 9" id="KW-1133">Transmembrane helix</keyword>
<sequence length="455" mass="47595">MQLSAPRAALSLPVYRIKETTLIYKKLYIQVLIAVVAGAILGHFAPHLATELKVLSDIFIRMIKMVLAPVIFCSVVLGIAKMENMKELGRIGVKALLYFEVASTIALLFGLLVVNLLQPGAGMNVDAARLDASSVSQYTAAATKQDGILDFIVHAVPQSVVEAFAKGDILQILFFGVLLGIALSQIGAAARPAVAFMDSFLTAVFKVVAMVMRVAPLGAFGAMAFTIGAYGLGSLVSLGKVLLCVYLSCILFVVVGFGLVARLSGFSLWKFLKFIRDEVITVAGTCSSESVLPQLMRKLELAGVPKPVVGLVVPGGLSFNADGSAIYFSVAAIFIAQATNTPLALFEQLTILGVLMLTSKGSAGVAGAGFVTLAATLAAMHSIPVSGLVLLLGVDRFMAEARSVTNTIGNAVGAVAVAAWDKSLDRETLAAALDGRLDVLAAPEPEPAPPVYVNP</sequence>
<evidence type="ECO:0000256" key="7">
    <source>
        <dbReference type="ARBA" id="ARBA00023136"/>
    </source>
</evidence>
<keyword evidence="11" id="KW-1185">Reference proteome</keyword>
<protein>
    <submittedName>
        <fullName evidence="10">C4-dicarboxylate transporter DctA</fullName>
    </submittedName>
</protein>
<dbReference type="SUPFAM" id="SSF118215">
    <property type="entry name" value="Proton glutamate symport protein"/>
    <property type="match status" value="1"/>
</dbReference>
<evidence type="ECO:0000256" key="1">
    <source>
        <dbReference type="ARBA" id="ARBA00004651"/>
    </source>
</evidence>
<keyword evidence="2" id="KW-0813">Transport</keyword>
<feature type="transmembrane region" description="Helical" evidence="9">
    <location>
        <begin position="365"/>
        <end position="392"/>
    </location>
</feature>
<dbReference type="GO" id="GO:0015141">
    <property type="term" value="F:succinate transmembrane transporter activity"/>
    <property type="evidence" value="ECO:0007669"/>
    <property type="project" value="TreeGrafter"/>
</dbReference>
<dbReference type="AlphaFoldDB" id="A0A844D348"/>
<keyword evidence="5" id="KW-0769">Symport</keyword>
<dbReference type="GO" id="GO:0005886">
    <property type="term" value="C:plasma membrane"/>
    <property type="evidence" value="ECO:0007669"/>
    <property type="project" value="UniProtKB-SubCell"/>
</dbReference>